<feature type="domain" description="SnoaL-like" evidence="1">
    <location>
        <begin position="13"/>
        <end position="110"/>
    </location>
</feature>
<dbReference type="VEuPathDB" id="FungiDB:SCHCODRAFT_01214207"/>
<organism evidence="3">
    <name type="scientific">Schizophyllum commune (strain H4-8 / FGSC 9210)</name>
    <name type="common">Split gill fungus</name>
    <dbReference type="NCBI Taxonomy" id="578458"/>
    <lineage>
        <taxon>Eukaryota</taxon>
        <taxon>Fungi</taxon>
        <taxon>Dikarya</taxon>
        <taxon>Basidiomycota</taxon>
        <taxon>Agaricomycotina</taxon>
        <taxon>Agaricomycetes</taxon>
        <taxon>Agaricomycetidae</taxon>
        <taxon>Agaricales</taxon>
        <taxon>Schizophyllaceae</taxon>
        <taxon>Schizophyllum</taxon>
    </lineage>
</organism>
<reference evidence="2 3" key="1">
    <citation type="journal article" date="2010" name="Nat. Biotechnol.">
        <title>Genome sequence of the model mushroom Schizophyllum commune.</title>
        <authorList>
            <person name="Ohm R.A."/>
            <person name="de Jong J.F."/>
            <person name="Lugones L.G."/>
            <person name="Aerts A."/>
            <person name="Kothe E."/>
            <person name="Stajich J.E."/>
            <person name="de Vries R.P."/>
            <person name="Record E."/>
            <person name="Levasseur A."/>
            <person name="Baker S.E."/>
            <person name="Bartholomew K.A."/>
            <person name="Coutinho P.M."/>
            <person name="Erdmann S."/>
            <person name="Fowler T.J."/>
            <person name="Gathman A.C."/>
            <person name="Lombard V."/>
            <person name="Henrissat B."/>
            <person name="Knabe N."/>
            <person name="Kuees U."/>
            <person name="Lilly W.W."/>
            <person name="Lindquist E."/>
            <person name="Lucas S."/>
            <person name="Magnuson J.K."/>
            <person name="Piumi F."/>
            <person name="Raudaskoski M."/>
            <person name="Salamov A."/>
            <person name="Schmutz J."/>
            <person name="Schwarze F.W.M.R."/>
            <person name="vanKuyk P.A."/>
            <person name="Horton J.S."/>
            <person name="Grigoriev I.V."/>
            <person name="Woesten H.A.B."/>
        </authorList>
    </citation>
    <scope>NUCLEOTIDE SEQUENCE [LARGE SCALE GENOMIC DNA]</scope>
    <source>
        <strain evidence="3">H4-8 / FGSC 9210</strain>
    </source>
</reference>
<evidence type="ECO:0000259" key="1">
    <source>
        <dbReference type="Pfam" id="PF12680"/>
    </source>
</evidence>
<dbReference type="SUPFAM" id="SSF54427">
    <property type="entry name" value="NTF2-like"/>
    <property type="match status" value="1"/>
</dbReference>
<name>D8QA46_SCHCM</name>
<proteinExistence type="predicted"/>
<dbReference type="InterPro" id="IPR037401">
    <property type="entry name" value="SnoaL-like"/>
</dbReference>
<dbReference type="OMA" id="TEWHNEY"/>
<dbReference type="EMBL" id="GL377308">
    <property type="protein sequence ID" value="EFI95342.1"/>
    <property type="molecule type" value="Genomic_DNA"/>
</dbReference>
<dbReference type="InterPro" id="IPR032710">
    <property type="entry name" value="NTF2-like_dom_sf"/>
</dbReference>
<dbReference type="STRING" id="578458.D8QA46"/>
<evidence type="ECO:0000313" key="2">
    <source>
        <dbReference type="EMBL" id="EFI95342.1"/>
    </source>
</evidence>
<keyword evidence="3" id="KW-1185">Reference proteome</keyword>
<protein>
    <recommendedName>
        <fullName evidence="1">SnoaL-like domain-containing protein</fullName>
    </recommendedName>
</protein>
<dbReference type="AlphaFoldDB" id="D8QA46"/>
<dbReference type="KEGG" id="scm:SCHCO_01214207"/>
<feature type="non-terminal residue" evidence="2">
    <location>
        <position position="153"/>
    </location>
</feature>
<dbReference type="RefSeq" id="XP_003030245.1">
    <property type="nucleotide sequence ID" value="XM_003030199.1"/>
</dbReference>
<dbReference type="Pfam" id="PF12680">
    <property type="entry name" value="SnoaL_2"/>
    <property type="match status" value="1"/>
</dbReference>
<accession>D8QA46</accession>
<dbReference type="GeneID" id="9588525"/>
<dbReference type="HOGENOM" id="CLU_1714359_0_0_1"/>
<dbReference type="OrthoDB" id="10277637at2759"/>
<dbReference type="InParanoid" id="D8QA46"/>
<dbReference type="Proteomes" id="UP000007431">
    <property type="component" value="Unassembled WGS sequence"/>
</dbReference>
<evidence type="ECO:0000313" key="3">
    <source>
        <dbReference type="Proteomes" id="UP000007431"/>
    </source>
</evidence>
<dbReference type="Gene3D" id="3.10.450.50">
    <property type="match status" value="1"/>
</dbReference>
<gene>
    <name evidence="2" type="ORF">SCHCODRAFT_110795</name>
</gene>
<sequence length="153" mass="17522">MAPDPNSPRYRVVLAFFRACEANDADTAVSLFAEPFQFRVLPKASGRPIITNRAHFRTFLQGIRGSFKTYNIEILRALDCEDNFMFFHVMVKGVSLLDTMLNNEMIFLFHFEPITGLLQGIDQYLDSASTARFFVEEKEKKDQQRSRSSLGPS</sequence>